<dbReference type="OrthoDB" id="414075at2759"/>
<dbReference type="GO" id="GO:0003735">
    <property type="term" value="F:structural constituent of ribosome"/>
    <property type="evidence" value="ECO:0007669"/>
    <property type="project" value="InterPro"/>
</dbReference>
<dbReference type="PANTHER" id="PTHR13124">
    <property type="entry name" value="39S RIBOSOMAL PROTEIN L46, MITOCHONDRIAL PRECURSOR-RELATED"/>
    <property type="match status" value="1"/>
</dbReference>
<reference evidence="1" key="1">
    <citation type="submission" date="2021-02" db="EMBL/GenBank/DDBJ databases">
        <title>First Annotated Genome of the Yellow-green Alga Tribonema minus.</title>
        <authorList>
            <person name="Mahan K.M."/>
        </authorList>
    </citation>
    <scope>NUCLEOTIDE SEQUENCE</scope>
    <source>
        <strain evidence="1">UTEX B ZZ1240</strain>
    </source>
</reference>
<comment type="caution">
    <text evidence="1">The sequence shown here is derived from an EMBL/GenBank/DDBJ whole genome shotgun (WGS) entry which is preliminary data.</text>
</comment>
<proteinExistence type="predicted"/>
<sequence length="269" mass="30437">MSVKKKQGRPKRPRIRLTNRETWLGGRSFEMKKAEEAREASGLDWEYHAAVLLERLPVVVPEPEDWEVAWMDFMSEFRWNCGRQYPAELDIWREDRDAPAPSFREQHEACPIPLAPRVTEADASGDRTTLHRALDRRIFLLERASDAEPWRFVTAAVQRGGSGGGDGGGGETLRAAAERALAAALRPDVPGFKYWHVGNGPAGVDWRIFGEEERAARGAFGEKVFLMRAQIVVGEPAFARRGVQRVWVAKEELAEYFGAERGQYYVKLL</sequence>
<protein>
    <recommendedName>
        <fullName evidence="3">39S ribosomal protein L46, mitochondrial</fullName>
    </recommendedName>
</protein>
<accession>A0A835YXA6</accession>
<evidence type="ECO:0000313" key="1">
    <source>
        <dbReference type="EMBL" id="KAG5178308.1"/>
    </source>
</evidence>
<evidence type="ECO:0000313" key="2">
    <source>
        <dbReference type="Proteomes" id="UP000664859"/>
    </source>
</evidence>
<evidence type="ECO:0008006" key="3">
    <source>
        <dbReference type="Google" id="ProtNLM"/>
    </source>
</evidence>
<organism evidence="1 2">
    <name type="scientific">Tribonema minus</name>
    <dbReference type="NCBI Taxonomy" id="303371"/>
    <lineage>
        <taxon>Eukaryota</taxon>
        <taxon>Sar</taxon>
        <taxon>Stramenopiles</taxon>
        <taxon>Ochrophyta</taxon>
        <taxon>PX clade</taxon>
        <taxon>Xanthophyceae</taxon>
        <taxon>Tribonematales</taxon>
        <taxon>Tribonemataceae</taxon>
        <taxon>Tribonema</taxon>
    </lineage>
</organism>
<name>A0A835YXA6_9STRA</name>
<keyword evidence="2" id="KW-1185">Reference proteome</keyword>
<gene>
    <name evidence="1" type="ORF">JKP88DRAFT_168941</name>
</gene>
<dbReference type="GO" id="GO:0005762">
    <property type="term" value="C:mitochondrial large ribosomal subunit"/>
    <property type="evidence" value="ECO:0007669"/>
    <property type="project" value="TreeGrafter"/>
</dbReference>
<dbReference type="Proteomes" id="UP000664859">
    <property type="component" value="Unassembled WGS sequence"/>
</dbReference>
<dbReference type="AlphaFoldDB" id="A0A835YXA6"/>
<dbReference type="InterPro" id="IPR040008">
    <property type="entry name" value="Ribosomal_mL46"/>
</dbReference>
<dbReference type="EMBL" id="JAFCMP010000516">
    <property type="protein sequence ID" value="KAG5178308.1"/>
    <property type="molecule type" value="Genomic_DNA"/>
</dbReference>
<dbReference type="Gene3D" id="3.90.79.10">
    <property type="entry name" value="Nucleoside Triphosphate Pyrophosphohydrolase"/>
    <property type="match status" value="1"/>
</dbReference>
<dbReference type="PANTHER" id="PTHR13124:SF12">
    <property type="entry name" value="LARGE RIBOSOMAL SUBUNIT PROTEIN ML46"/>
    <property type="match status" value="1"/>
</dbReference>